<dbReference type="EC" id="6.1.1.11" evidence="12"/>
<accession>A0A1G2LB16</accession>
<name>A0A1G2LB16_9BACT</name>
<dbReference type="Pfam" id="PF00587">
    <property type="entry name" value="tRNA-synt_2b"/>
    <property type="match status" value="1"/>
</dbReference>
<dbReference type="STRING" id="1802280.A3B37_02745"/>
<evidence type="ECO:0000256" key="12">
    <source>
        <dbReference type="HAMAP-Rule" id="MF_00176"/>
    </source>
</evidence>
<dbReference type="UniPathway" id="UPA00906">
    <property type="reaction ID" value="UER00895"/>
</dbReference>
<feature type="binding site" evidence="12">
    <location>
        <position position="401"/>
    </location>
    <ligand>
        <name>L-serine</name>
        <dbReference type="ChEBI" id="CHEBI:33384"/>
    </ligand>
</feature>
<evidence type="ECO:0000256" key="14">
    <source>
        <dbReference type="PIRSR" id="PIRSR001529-2"/>
    </source>
</evidence>
<dbReference type="AlphaFoldDB" id="A0A1G2LB16"/>
<evidence type="ECO:0000256" key="9">
    <source>
        <dbReference type="ARBA" id="ARBA00023146"/>
    </source>
</evidence>
<dbReference type="InterPro" id="IPR045864">
    <property type="entry name" value="aa-tRNA-synth_II/BPL/LPL"/>
</dbReference>
<feature type="binding site" evidence="12">
    <location>
        <begin position="244"/>
        <end position="246"/>
    </location>
    <ligand>
        <name>L-serine</name>
        <dbReference type="ChEBI" id="CHEBI:33384"/>
    </ligand>
</feature>
<sequence>MLDIKFIREHPDRVKEGVAKKGVSFDVDYLLALDEKRRAKLREVEEFRARQNTASSEVSGLEGLERNTKLAESKDLKAKLGELEFELKALADEFDGLLLLLPNLPLPDVPAGKDEGENVVLREMGEKPTFASTPRDYLEIANALGLVDTERAAKVSGTRFGYLTREAALLEFALVSFAFSFLADRKRLASVISEAGLAAPDAPFIPVVPPVLVKPEAMRAMGYVERGGDEIYLVERDQLYLVGTSEQSIGPMHAGETLEEASLPLRYAAFSSCFRREAGSYGRDTKGILRVHQFDKVELFSYVLPERSADEHRFLLALEEALFGALGIPYRVVQVCAGDLGDPAAAKFDLEAWLPGQSGGRGEWREMTSTSNTTDFQARRLGIKFKRKNGATEYVHMLNGTAFAIGRTLIAILENYQQEDGSVKIPKALQPHLNGITEIRRQN</sequence>
<evidence type="ECO:0000256" key="6">
    <source>
        <dbReference type="ARBA" id="ARBA00022741"/>
    </source>
</evidence>
<dbReference type="PANTHER" id="PTHR43697">
    <property type="entry name" value="SERYL-TRNA SYNTHETASE"/>
    <property type="match status" value="1"/>
</dbReference>
<dbReference type="GO" id="GO:0005524">
    <property type="term" value="F:ATP binding"/>
    <property type="evidence" value="ECO:0007669"/>
    <property type="project" value="UniProtKB-UniRule"/>
</dbReference>
<dbReference type="EMBL" id="MHQS01000011">
    <property type="protein sequence ID" value="OHA08744.1"/>
    <property type="molecule type" value="Genomic_DNA"/>
</dbReference>
<reference evidence="16 17" key="1">
    <citation type="journal article" date="2016" name="Nat. Commun.">
        <title>Thousands of microbial genomes shed light on interconnected biogeochemical processes in an aquifer system.</title>
        <authorList>
            <person name="Anantharaman K."/>
            <person name="Brown C.T."/>
            <person name="Hug L.A."/>
            <person name="Sharon I."/>
            <person name="Castelle C.J."/>
            <person name="Probst A.J."/>
            <person name="Thomas B.C."/>
            <person name="Singh A."/>
            <person name="Wilkins M.J."/>
            <person name="Karaoz U."/>
            <person name="Brodie E.L."/>
            <person name="Williams K.H."/>
            <person name="Hubbard S.S."/>
            <person name="Banfield J.F."/>
        </authorList>
    </citation>
    <scope>NUCLEOTIDE SEQUENCE [LARGE SCALE GENOMIC DNA]</scope>
</reference>
<evidence type="ECO:0000256" key="10">
    <source>
        <dbReference type="ARBA" id="ARBA00047929"/>
    </source>
</evidence>
<dbReference type="Gene3D" id="3.30.930.10">
    <property type="entry name" value="Bira Bifunctional Protein, Domain 2"/>
    <property type="match status" value="1"/>
</dbReference>
<feature type="domain" description="Aminoacyl-transfer RNA synthetases class-II family profile" evidence="15">
    <location>
        <begin position="185"/>
        <end position="426"/>
    </location>
</feature>
<feature type="binding site" evidence="12">
    <location>
        <position position="291"/>
    </location>
    <ligand>
        <name>ATP</name>
        <dbReference type="ChEBI" id="CHEBI:30616"/>
    </ligand>
</feature>
<dbReference type="InterPro" id="IPR015866">
    <property type="entry name" value="Ser-tRNA-synth_1_N"/>
</dbReference>
<feature type="binding site" evidence="13">
    <location>
        <position position="399"/>
    </location>
    <ligand>
        <name>L-serine</name>
        <dbReference type="ChEBI" id="CHEBI:33384"/>
    </ligand>
</feature>
<evidence type="ECO:0000313" key="17">
    <source>
        <dbReference type="Proteomes" id="UP000176705"/>
    </source>
</evidence>
<keyword evidence="6 12" id="KW-0547">Nucleotide-binding</keyword>
<feature type="site" description="Important for serine binding" evidence="13">
    <location>
        <position position="401"/>
    </location>
</feature>
<dbReference type="SUPFAM" id="SSF55681">
    <property type="entry name" value="Class II aaRS and biotin synthetases"/>
    <property type="match status" value="1"/>
</dbReference>
<feature type="binding site" evidence="12 13">
    <location>
        <position position="298"/>
    </location>
    <ligand>
        <name>L-serine</name>
        <dbReference type="ChEBI" id="CHEBI:33384"/>
    </ligand>
</feature>
<dbReference type="HAMAP" id="MF_00176">
    <property type="entry name" value="Ser_tRNA_synth_type1"/>
    <property type="match status" value="1"/>
</dbReference>
<protein>
    <recommendedName>
        <fullName evidence="12">Serine--tRNA ligase</fullName>
        <ecNumber evidence="12">6.1.1.11</ecNumber>
    </recommendedName>
    <alternativeName>
        <fullName evidence="12">Seryl-tRNA synthetase</fullName>
        <shortName evidence="12">SerRS</shortName>
    </alternativeName>
    <alternativeName>
        <fullName evidence="12">Seryl-tRNA(Ser/Sec) synthetase</fullName>
    </alternativeName>
</protein>
<evidence type="ECO:0000256" key="2">
    <source>
        <dbReference type="ARBA" id="ARBA00005045"/>
    </source>
</evidence>
<dbReference type="CDD" id="cd00770">
    <property type="entry name" value="SerRS_core"/>
    <property type="match status" value="1"/>
</dbReference>
<evidence type="ECO:0000256" key="4">
    <source>
        <dbReference type="ARBA" id="ARBA00022490"/>
    </source>
</evidence>
<feature type="binding site" evidence="13">
    <location>
        <position position="275"/>
    </location>
    <ligand>
        <name>L-serine</name>
        <dbReference type="ChEBI" id="CHEBI:33384"/>
    </ligand>
</feature>
<dbReference type="NCBIfam" id="TIGR00414">
    <property type="entry name" value="serS"/>
    <property type="match status" value="1"/>
</dbReference>
<evidence type="ECO:0000256" key="1">
    <source>
        <dbReference type="ARBA" id="ARBA00004496"/>
    </source>
</evidence>
<proteinExistence type="inferred from homology"/>
<dbReference type="GO" id="GO:0005737">
    <property type="term" value="C:cytoplasm"/>
    <property type="evidence" value="ECO:0007669"/>
    <property type="project" value="UniProtKB-SubCell"/>
</dbReference>
<comment type="subcellular location">
    <subcellularLocation>
        <location evidence="1 12">Cytoplasm</location>
    </subcellularLocation>
</comment>
<evidence type="ECO:0000256" key="5">
    <source>
        <dbReference type="ARBA" id="ARBA00022598"/>
    </source>
</evidence>
<comment type="domain">
    <text evidence="12">Consists of two distinct domains, a catalytic core and a N-terminal extension that is involved in tRNA binding.</text>
</comment>
<dbReference type="InterPro" id="IPR010978">
    <property type="entry name" value="tRNA-bd_arm"/>
</dbReference>
<dbReference type="Gene3D" id="1.10.287.40">
    <property type="entry name" value="Serine-tRNA synthetase, tRNA binding domain"/>
    <property type="match status" value="1"/>
</dbReference>
<evidence type="ECO:0000256" key="7">
    <source>
        <dbReference type="ARBA" id="ARBA00022840"/>
    </source>
</evidence>
<dbReference type="GO" id="GO:0006434">
    <property type="term" value="P:seryl-tRNA aminoacylation"/>
    <property type="evidence" value="ECO:0007669"/>
    <property type="project" value="UniProtKB-UniRule"/>
</dbReference>
<dbReference type="PRINTS" id="PR00981">
    <property type="entry name" value="TRNASYNTHSER"/>
</dbReference>
<feature type="binding site" evidence="12 14">
    <location>
        <begin position="366"/>
        <end position="369"/>
    </location>
    <ligand>
        <name>ATP</name>
        <dbReference type="ChEBI" id="CHEBI:30616"/>
    </ligand>
</feature>
<comment type="function">
    <text evidence="12">Catalyzes the attachment of serine to tRNA(Ser). Is also able to aminoacylate tRNA(Sec) with serine, to form the misacylated tRNA L-seryl-tRNA(Sec), which will be further converted into selenocysteinyl-tRNA(Sec).</text>
</comment>
<organism evidence="16 17">
    <name type="scientific">Candidatus Sungbacteria bacterium RIFCSPLOWO2_01_FULL_59_16</name>
    <dbReference type="NCBI Taxonomy" id="1802280"/>
    <lineage>
        <taxon>Bacteria</taxon>
        <taxon>Candidatus Sungiibacteriota</taxon>
    </lineage>
</organism>
<dbReference type="PIRSF" id="PIRSF001529">
    <property type="entry name" value="Ser-tRNA-synth_IIa"/>
    <property type="match status" value="1"/>
</dbReference>
<keyword evidence="7 12" id="KW-0067">ATP-binding</keyword>
<dbReference type="InterPro" id="IPR006195">
    <property type="entry name" value="aa-tRNA-synth_II"/>
</dbReference>
<dbReference type="Pfam" id="PF02403">
    <property type="entry name" value="Seryl_tRNA_N"/>
    <property type="match status" value="1"/>
</dbReference>
<evidence type="ECO:0000256" key="8">
    <source>
        <dbReference type="ARBA" id="ARBA00022917"/>
    </source>
</evidence>
<evidence type="ECO:0000313" key="16">
    <source>
        <dbReference type="EMBL" id="OHA08744.1"/>
    </source>
</evidence>
<dbReference type="InterPro" id="IPR002314">
    <property type="entry name" value="aa-tRNA-synt_IIb"/>
</dbReference>
<keyword evidence="9 12" id="KW-0030">Aminoacyl-tRNA synthetase</keyword>
<comment type="caution">
    <text evidence="16">The sequence shown here is derived from an EMBL/GenBank/DDBJ whole genome shotgun (WGS) entry which is preliminary data.</text>
</comment>
<gene>
    <name evidence="12" type="primary">serS</name>
    <name evidence="16" type="ORF">A3B37_02745</name>
</gene>
<keyword evidence="5 12" id="KW-0436">Ligase</keyword>
<dbReference type="GO" id="GO:0016260">
    <property type="term" value="P:selenocysteine biosynthetic process"/>
    <property type="evidence" value="ECO:0007669"/>
    <property type="project" value="UniProtKB-UniRule"/>
</dbReference>
<dbReference type="SUPFAM" id="SSF46589">
    <property type="entry name" value="tRNA-binding arm"/>
    <property type="match status" value="1"/>
</dbReference>
<feature type="binding site" evidence="12 14">
    <location>
        <begin position="275"/>
        <end position="277"/>
    </location>
    <ligand>
        <name>ATP</name>
        <dbReference type="ChEBI" id="CHEBI:30616"/>
    </ligand>
</feature>
<comment type="catalytic activity">
    <reaction evidence="10 12">
        <text>tRNA(Sec) + L-serine + ATP = L-seryl-tRNA(Sec) + AMP + diphosphate + H(+)</text>
        <dbReference type="Rhea" id="RHEA:42580"/>
        <dbReference type="Rhea" id="RHEA-COMP:9742"/>
        <dbReference type="Rhea" id="RHEA-COMP:10128"/>
        <dbReference type="ChEBI" id="CHEBI:15378"/>
        <dbReference type="ChEBI" id="CHEBI:30616"/>
        <dbReference type="ChEBI" id="CHEBI:33019"/>
        <dbReference type="ChEBI" id="CHEBI:33384"/>
        <dbReference type="ChEBI" id="CHEBI:78442"/>
        <dbReference type="ChEBI" id="CHEBI:78533"/>
        <dbReference type="ChEBI" id="CHEBI:456215"/>
        <dbReference type="EC" id="6.1.1.11"/>
    </reaction>
</comment>
<dbReference type="PROSITE" id="PS50862">
    <property type="entry name" value="AA_TRNA_LIGASE_II"/>
    <property type="match status" value="1"/>
</dbReference>
<dbReference type="PANTHER" id="PTHR43697:SF1">
    <property type="entry name" value="SERINE--TRNA LIGASE"/>
    <property type="match status" value="1"/>
</dbReference>
<comment type="similarity">
    <text evidence="3 12">Belongs to the class-II aminoacyl-tRNA synthetase family. Type-1 seryl-tRNA synthetase subfamily.</text>
</comment>
<dbReference type="GO" id="GO:0004828">
    <property type="term" value="F:serine-tRNA ligase activity"/>
    <property type="evidence" value="ECO:0007669"/>
    <property type="project" value="UniProtKB-UniRule"/>
</dbReference>
<dbReference type="InterPro" id="IPR033729">
    <property type="entry name" value="SerRS_core"/>
</dbReference>
<keyword evidence="8 12" id="KW-0648">Protein biosynthesis</keyword>
<evidence type="ECO:0000259" key="15">
    <source>
        <dbReference type="PROSITE" id="PS50862"/>
    </source>
</evidence>
<evidence type="ECO:0000256" key="11">
    <source>
        <dbReference type="ARBA" id="ARBA00048823"/>
    </source>
</evidence>
<comment type="pathway">
    <text evidence="2 12">Aminoacyl-tRNA biosynthesis; selenocysteinyl-tRNA(Sec) biosynthesis; L-seryl-tRNA(Sec) from L-serine and tRNA(Sec): step 1/1.</text>
</comment>
<comment type="subunit">
    <text evidence="12">Homodimer. The tRNA molecule binds across the dimer.</text>
</comment>
<feature type="binding site" evidence="13">
    <location>
        <position position="244"/>
    </location>
    <ligand>
        <name>L-serine</name>
        <dbReference type="ChEBI" id="CHEBI:33384"/>
    </ligand>
</feature>
<evidence type="ECO:0000256" key="3">
    <source>
        <dbReference type="ARBA" id="ARBA00010728"/>
    </source>
</evidence>
<dbReference type="InterPro" id="IPR002317">
    <property type="entry name" value="Ser-tRNA-ligase_type_1"/>
</dbReference>
<dbReference type="InterPro" id="IPR042103">
    <property type="entry name" value="SerRS_1_N_sf"/>
</dbReference>
<feature type="binding site" evidence="14">
    <location>
        <begin position="291"/>
        <end position="294"/>
    </location>
    <ligand>
        <name>ATP</name>
        <dbReference type="ChEBI" id="CHEBI:30616"/>
    </ligand>
</feature>
<dbReference type="Proteomes" id="UP000176705">
    <property type="component" value="Unassembled WGS sequence"/>
</dbReference>
<evidence type="ECO:0000256" key="13">
    <source>
        <dbReference type="PIRSR" id="PIRSR001529-1"/>
    </source>
</evidence>
<keyword evidence="4 12" id="KW-0963">Cytoplasm</keyword>
<comment type="catalytic activity">
    <reaction evidence="11 12">
        <text>tRNA(Ser) + L-serine + ATP = L-seryl-tRNA(Ser) + AMP + diphosphate + H(+)</text>
        <dbReference type="Rhea" id="RHEA:12292"/>
        <dbReference type="Rhea" id="RHEA-COMP:9669"/>
        <dbReference type="Rhea" id="RHEA-COMP:9703"/>
        <dbReference type="ChEBI" id="CHEBI:15378"/>
        <dbReference type="ChEBI" id="CHEBI:30616"/>
        <dbReference type="ChEBI" id="CHEBI:33019"/>
        <dbReference type="ChEBI" id="CHEBI:33384"/>
        <dbReference type="ChEBI" id="CHEBI:78442"/>
        <dbReference type="ChEBI" id="CHEBI:78533"/>
        <dbReference type="ChEBI" id="CHEBI:456215"/>
        <dbReference type="EC" id="6.1.1.11"/>
    </reaction>
</comment>